<evidence type="ECO:0000256" key="1">
    <source>
        <dbReference type="SAM" id="MobiDB-lite"/>
    </source>
</evidence>
<protein>
    <submittedName>
        <fullName evidence="2">Uncharacterized protein</fullName>
    </submittedName>
</protein>
<keyword evidence="3" id="KW-1185">Reference proteome</keyword>
<evidence type="ECO:0000313" key="3">
    <source>
        <dbReference type="Proteomes" id="UP000622547"/>
    </source>
</evidence>
<gene>
    <name evidence="2" type="ORF">Pph01_50880</name>
</gene>
<name>A0A8J3XGE7_9ACTN</name>
<organism evidence="2 3">
    <name type="scientific">Planotetraspora phitsanulokensis</name>
    <dbReference type="NCBI Taxonomy" id="575192"/>
    <lineage>
        <taxon>Bacteria</taxon>
        <taxon>Bacillati</taxon>
        <taxon>Actinomycetota</taxon>
        <taxon>Actinomycetes</taxon>
        <taxon>Streptosporangiales</taxon>
        <taxon>Streptosporangiaceae</taxon>
        <taxon>Planotetraspora</taxon>
    </lineage>
</organism>
<proteinExistence type="predicted"/>
<accession>A0A8J3XGE7</accession>
<sequence length="77" mass="8078">MAALPVFTVMPSTSCVDTHSAPATISTLRMIFKGGSFHDRKSGCQAAETDKHARPALRPASLPAARGAPPMTRIADT</sequence>
<dbReference type="Proteomes" id="UP000622547">
    <property type="component" value="Unassembled WGS sequence"/>
</dbReference>
<feature type="compositionally biased region" description="Low complexity" evidence="1">
    <location>
        <begin position="56"/>
        <end position="70"/>
    </location>
</feature>
<feature type="region of interest" description="Disordered" evidence="1">
    <location>
        <begin position="49"/>
        <end position="77"/>
    </location>
</feature>
<evidence type="ECO:0000313" key="2">
    <source>
        <dbReference type="EMBL" id="GII40085.1"/>
    </source>
</evidence>
<comment type="caution">
    <text evidence="2">The sequence shown here is derived from an EMBL/GenBank/DDBJ whole genome shotgun (WGS) entry which is preliminary data.</text>
</comment>
<dbReference type="AlphaFoldDB" id="A0A8J3XGE7"/>
<reference evidence="2 3" key="1">
    <citation type="submission" date="2021-01" db="EMBL/GenBank/DDBJ databases">
        <title>Whole genome shotgun sequence of Planotetraspora phitsanulokensis NBRC 104273.</title>
        <authorList>
            <person name="Komaki H."/>
            <person name="Tamura T."/>
        </authorList>
    </citation>
    <scope>NUCLEOTIDE SEQUENCE [LARGE SCALE GENOMIC DNA]</scope>
    <source>
        <strain evidence="2 3">NBRC 104273</strain>
    </source>
</reference>
<dbReference type="EMBL" id="BOOP01000023">
    <property type="protein sequence ID" value="GII40085.1"/>
    <property type="molecule type" value="Genomic_DNA"/>
</dbReference>